<organism evidence="2 3">
    <name type="scientific">Trichonephila clavata</name>
    <name type="common">Joro spider</name>
    <name type="synonym">Nephila clavata</name>
    <dbReference type="NCBI Taxonomy" id="2740835"/>
    <lineage>
        <taxon>Eukaryota</taxon>
        <taxon>Metazoa</taxon>
        <taxon>Ecdysozoa</taxon>
        <taxon>Arthropoda</taxon>
        <taxon>Chelicerata</taxon>
        <taxon>Arachnida</taxon>
        <taxon>Araneae</taxon>
        <taxon>Araneomorphae</taxon>
        <taxon>Entelegynae</taxon>
        <taxon>Araneoidea</taxon>
        <taxon>Nephilidae</taxon>
        <taxon>Trichonephila</taxon>
    </lineage>
</organism>
<comment type="caution">
    <text evidence="2">The sequence shown here is derived from an EMBL/GenBank/DDBJ whole genome shotgun (WGS) entry which is preliminary data.</text>
</comment>
<dbReference type="Proteomes" id="UP000887116">
    <property type="component" value="Unassembled WGS sequence"/>
</dbReference>
<feature type="region of interest" description="Disordered" evidence="1">
    <location>
        <begin position="1"/>
        <end position="26"/>
    </location>
</feature>
<name>A0A8X6HH83_TRICU</name>
<reference evidence="2" key="1">
    <citation type="submission" date="2020-07" db="EMBL/GenBank/DDBJ databases">
        <title>Multicomponent nature underlies the extraordinary mechanical properties of spider dragline silk.</title>
        <authorList>
            <person name="Kono N."/>
            <person name="Nakamura H."/>
            <person name="Mori M."/>
            <person name="Yoshida Y."/>
            <person name="Ohtoshi R."/>
            <person name="Malay A.D."/>
            <person name="Moran D.A.P."/>
            <person name="Tomita M."/>
            <person name="Numata K."/>
            <person name="Arakawa K."/>
        </authorList>
    </citation>
    <scope>NUCLEOTIDE SEQUENCE</scope>
</reference>
<sequence length="85" mass="9426">MTAKRIMGQSGPQPQPDPCMPKVKKSPRDLCTSRKCGGDFGSIPRCYTEHYALHPITPHLSITTWYQISCQSCVDSVTPPAEKFS</sequence>
<dbReference type="AlphaFoldDB" id="A0A8X6HH83"/>
<evidence type="ECO:0000256" key="1">
    <source>
        <dbReference type="SAM" id="MobiDB-lite"/>
    </source>
</evidence>
<protein>
    <submittedName>
        <fullName evidence="2">Uncharacterized protein</fullName>
    </submittedName>
</protein>
<dbReference type="EMBL" id="BMAO01021394">
    <property type="protein sequence ID" value="GFQ74207.1"/>
    <property type="molecule type" value="Genomic_DNA"/>
</dbReference>
<evidence type="ECO:0000313" key="2">
    <source>
        <dbReference type="EMBL" id="GFQ74207.1"/>
    </source>
</evidence>
<evidence type="ECO:0000313" key="3">
    <source>
        <dbReference type="Proteomes" id="UP000887116"/>
    </source>
</evidence>
<keyword evidence="3" id="KW-1185">Reference proteome</keyword>
<accession>A0A8X6HH83</accession>
<gene>
    <name evidence="2" type="ORF">TNCT_105011</name>
</gene>
<proteinExistence type="predicted"/>